<evidence type="ECO:0000313" key="1">
    <source>
        <dbReference type="EMBL" id="MFD0854887.1"/>
    </source>
</evidence>
<dbReference type="SUPFAM" id="SSF53271">
    <property type="entry name" value="PRTase-like"/>
    <property type="match status" value="1"/>
</dbReference>
<comment type="caution">
    <text evidence="1">The sequence shown here is derived from an EMBL/GenBank/DDBJ whole genome shotgun (WGS) entry which is preliminary data.</text>
</comment>
<accession>A0ABW3CM75</accession>
<evidence type="ECO:0008006" key="3">
    <source>
        <dbReference type="Google" id="ProtNLM"/>
    </source>
</evidence>
<name>A0ABW3CM75_9ACTN</name>
<dbReference type="Gene3D" id="3.40.50.2020">
    <property type="match status" value="1"/>
</dbReference>
<gene>
    <name evidence="1" type="ORF">ACFQ07_21785</name>
</gene>
<dbReference type="InterPro" id="IPR029057">
    <property type="entry name" value="PRTase-like"/>
</dbReference>
<evidence type="ECO:0000313" key="2">
    <source>
        <dbReference type="Proteomes" id="UP001597083"/>
    </source>
</evidence>
<dbReference type="EMBL" id="JBHTIR010003236">
    <property type="protein sequence ID" value="MFD0854887.1"/>
    <property type="molecule type" value="Genomic_DNA"/>
</dbReference>
<reference evidence="2" key="1">
    <citation type="journal article" date="2019" name="Int. J. Syst. Evol. Microbiol.">
        <title>The Global Catalogue of Microorganisms (GCM) 10K type strain sequencing project: providing services to taxonomists for standard genome sequencing and annotation.</title>
        <authorList>
            <consortium name="The Broad Institute Genomics Platform"/>
            <consortium name="The Broad Institute Genome Sequencing Center for Infectious Disease"/>
            <person name="Wu L."/>
            <person name="Ma J."/>
        </authorList>
    </citation>
    <scope>NUCLEOTIDE SEQUENCE [LARGE SCALE GENOMIC DNA]</scope>
    <source>
        <strain evidence="2">JCM 31696</strain>
    </source>
</reference>
<dbReference type="Proteomes" id="UP001597083">
    <property type="component" value="Unassembled WGS sequence"/>
</dbReference>
<organism evidence="1 2">
    <name type="scientific">Actinomadura adrarensis</name>
    <dbReference type="NCBI Taxonomy" id="1819600"/>
    <lineage>
        <taxon>Bacteria</taxon>
        <taxon>Bacillati</taxon>
        <taxon>Actinomycetota</taxon>
        <taxon>Actinomycetes</taxon>
        <taxon>Streptosporangiales</taxon>
        <taxon>Thermomonosporaceae</taxon>
        <taxon>Actinomadura</taxon>
    </lineage>
</organism>
<keyword evidence="2" id="KW-1185">Reference proteome</keyword>
<feature type="non-terminal residue" evidence="1">
    <location>
        <position position="84"/>
    </location>
</feature>
<protein>
    <recommendedName>
        <fullName evidence="3">Adenine phosphoribosyltransferase</fullName>
    </recommendedName>
</protein>
<proteinExistence type="predicted"/>
<sequence>MTAPADVDPCLAEDLRSAIKVFPGFPRPGIQFQDLTPVFGRPTLVRRVAEVFTAVHAGAFDRVMAVEARGFVLGTAVAAVADRP</sequence>